<evidence type="ECO:0000313" key="1">
    <source>
        <dbReference type="EMBL" id="HET20882.1"/>
    </source>
</evidence>
<reference evidence="1" key="1">
    <citation type="journal article" date="2020" name="mSystems">
        <title>Genome- and Community-Level Interaction Insights into Carbon Utilization and Element Cycling Functions of Hydrothermarchaeota in Hydrothermal Sediment.</title>
        <authorList>
            <person name="Zhou Z."/>
            <person name="Liu Y."/>
            <person name="Xu W."/>
            <person name="Pan J."/>
            <person name="Luo Z.H."/>
            <person name="Li M."/>
        </authorList>
    </citation>
    <scope>NUCLEOTIDE SEQUENCE [LARGE SCALE GENOMIC DNA]</scope>
    <source>
        <strain evidence="1">SpSt-12</strain>
    </source>
</reference>
<accession>A0A7C2N6C0</accession>
<proteinExistence type="predicted"/>
<name>A0A7C2N6C0_ARCFL</name>
<dbReference type="AlphaFoldDB" id="A0A7C2N6C0"/>
<organism evidence="1">
    <name type="scientific">Archaeoglobus fulgidus</name>
    <dbReference type="NCBI Taxonomy" id="2234"/>
    <lineage>
        <taxon>Archaea</taxon>
        <taxon>Methanobacteriati</taxon>
        <taxon>Methanobacteriota</taxon>
        <taxon>Archaeoglobi</taxon>
        <taxon>Archaeoglobales</taxon>
        <taxon>Archaeoglobaceae</taxon>
        <taxon>Archaeoglobus</taxon>
    </lineage>
</organism>
<comment type="caution">
    <text evidence="1">The sequence shown here is derived from an EMBL/GenBank/DDBJ whole genome shotgun (WGS) entry which is preliminary data.</text>
</comment>
<gene>
    <name evidence="1" type="ORF">ENN70_02000</name>
</gene>
<dbReference type="EMBL" id="DSCQ01000025">
    <property type="protein sequence ID" value="HET20882.1"/>
    <property type="molecule type" value="Genomic_DNA"/>
</dbReference>
<protein>
    <submittedName>
        <fullName evidence="1">Uncharacterized protein</fullName>
    </submittedName>
</protein>
<sequence length="63" mass="7064">MKKEIILKIKYDEKYRSADDIKDIINKLAACGADVEVEVIDYHLLIDCMRSLFSANPCGGEAS</sequence>